<dbReference type="HOGENOM" id="CLU_323194_0_0_1"/>
<dbReference type="Gene3D" id="3.40.50.2300">
    <property type="match status" value="2"/>
</dbReference>
<evidence type="ECO:0000256" key="1">
    <source>
        <dbReference type="ARBA" id="ARBA00004141"/>
    </source>
</evidence>
<comment type="subcellular location">
    <subcellularLocation>
        <location evidence="1">Membrane</location>
        <topology evidence="1">Multi-pass membrane protein</topology>
    </subcellularLocation>
</comment>
<reference evidence="8" key="1">
    <citation type="journal article" date="2012" name="Nature">
        <title>The oyster genome reveals stress adaptation and complexity of shell formation.</title>
        <authorList>
            <person name="Zhang G."/>
            <person name="Fang X."/>
            <person name="Guo X."/>
            <person name="Li L."/>
            <person name="Luo R."/>
            <person name="Xu F."/>
            <person name="Yang P."/>
            <person name="Zhang L."/>
            <person name="Wang X."/>
            <person name="Qi H."/>
            <person name="Xiong Z."/>
            <person name="Que H."/>
            <person name="Xie Y."/>
            <person name="Holland P.W."/>
            <person name="Paps J."/>
            <person name="Zhu Y."/>
            <person name="Wu F."/>
            <person name="Chen Y."/>
            <person name="Wang J."/>
            <person name="Peng C."/>
            <person name="Meng J."/>
            <person name="Yang L."/>
            <person name="Liu J."/>
            <person name="Wen B."/>
            <person name="Zhang N."/>
            <person name="Huang Z."/>
            <person name="Zhu Q."/>
            <person name="Feng Y."/>
            <person name="Mount A."/>
            <person name="Hedgecock D."/>
            <person name="Xu Z."/>
            <person name="Liu Y."/>
            <person name="Domazet-Loso T."/>
            <person name="Du Y."/>
            <person name="Sun X."/>
            <person name="Zhang S."/>
            <person name="Liu B."/>
            <person name="Cheng P."/>
            <person name="Jiang X."/>
            <person name="Li J."/>
            <person name="Fan D."/>
            <person name="Wang W."/>
            <person name="Fu W."/>
            <person name="Wang T."/>
            <person name="Wang B."/>
            <person name="Zhang J."/>
            <person name="Peng Z."/>
            <person name="Li Y."/>
            <person name="Li N."/>
            <person name="Wang J."/>
            <person name="Chen M."/>
            <person name="He Y."/>
            <person name="Tan F."/>
            <person name="Song X."/>
            <person name="Zheng Q."/>
            <person name="Huang R."/>
            <person name="Yang H."/>
            <person name="Du X."/>
            <person name="Chen L."/>
            <person name="Yang M."/>
            <person name="Gaffney P.M."/>
            <person name="Wang S."/>
            <person name="Luo L."/>
            <person name="She Z."/>
            <person name="Ming Y."/>
            <person name="Huang W."/>
            <person name="Zhang S."/>
            <person name="Huang B."/>
            <person name="Zhang Y."/>
            <person name="Qu T."/>
            <person name="Ni P."/>
            <person name="Miao G."/>
            <person name="Wang J."/>
            <person name="Wang Q."/>
            <person name="Steinberg C.E."/>
            <person name="Wang H."/>
            <person name="Li N."/>
            <person name="Qian L."/>
            <person name="Zhang G."/>
            <person name="Li Y."/>
            <person name="Yang H."/>
            <person name="Liu X."/>
            <person name="Wang J."/>
            <person name="Yin Y."/>
            <person name="Wang J."/>
        </authorList>
    </citation>
    <scope>NUCLEOTIDE SEQUENCE [LARGE SCALE GENOMIC DNA]</scope>
    <source>
        <strain evidence="8">05x7-T-G4-1.051#20</strain>
    </source>
</reference>
<evidence type="ECO:0000256" key="3">
    <source>
        <dbReference type="ARBA" id="ARBA00022989"/>
    </source>
</evidence>
<dbReference type="CDD" id="cd13953">
    <property type="entry name" value="7tm_classC_mGluR-like"/>
    <property type="match status" value="1"/>
</dbReference>
<dbReference type="GO" id="GO:0016020">
    <property type="term" value="C:membrane"/>
    <property type="evidence" value="ECO:0007669"/>
    <property type="project" value="UniProtKB-SubCell"/>
</dbReference>
<dbReference type="InterPro" id="IPR000337">
    <property type="entry name" value="GPCR_3"/>
</dbReference>
<evidence type="ECO:0000256" key="2">
    <source>
        <dbReference type="ARBA" id="ARBA00022692"/>
    </source>
</evidence>
<keyword evidence="4" id="KW-0472">Membrane</keyword>
<dbReference type="PROSITE" id="PS50259">
    <property type="entry name" value="G_PROTEIN_RECEP_F3_4"/>
    <property type="match status" value="1"/>
</dbReference>
<keyword evidence="3" id="KW-1133">Transmembrane helix</keyword>
<dbReference type="AlphaFoldDB" id="K1QQK5"/>
<gene>
    <name evidence="8" type="ORF">CGI_10007225</name>
</gene>
<evidence type="ECO:0000259" key="7">
    <source>
        <dbReference type="PROSITE" id="PS50259"/>
    </source>
</evidence>
<keyword evidence="2" id="KW-0812">Transmembrane</keyword>
<proteinExistence type="predicted"/>
<evidence type="ECO:0000313" key="8">
    <source>
        <dbReference type="EMBL" id="EKC23791.1"/>
    </source>
</evidence>
<dbReference type="SUPFAM" id="SSF53822">
    <property type="entry name" value="Periplasmic binding protein-like I"/>
    <property type="match status" value="1"/>
</dbReference>
<dbReference type="InterPro" id="IPR050726">
    <property type="entry name" value="mGluR"/>
</dbReference>
<keyword evidence="5 8" id="KW-0675">Receptor</keyword>
<evidence type="ECO:0000256" key="6">
    <source>
        <dbReference type="ARBA" id="ARBA00023180"/>
    </source>
</evidence>
<dbReference type="EMBL" id="JH819175">
    <property type="protein sequence ID" value="EKC23791.1"/>
    <property type="molecule type" value="Genomic_DNA"/>
</dbReference>
<accession>K1QQK5</accession>
<dbReference type="GO" id="GO:0004930">
    <property type="term" value="F:G protein-coupled receptor activity"/>
    <property type="evidence" value="ECO:0007669"/>
    <property type="project" value="InterPro"/>
</dbReference>
<sequence length="916" mass="101648">MRPLCVVSFLAIIYQCAHAQSTCPATGADCTYNKVAVKPATNNEPNRHYYIGGLFGIHERTNDAYACDNAPIREEELINLEAFLWAIERYKSIHSNISIGGVAFDTCSRYQKTIEDILSFETCKIRVSDVNPPTPRNLLAYIGPGDNYDAMSSARLLKDMNKTQVSYGASTNLLSNKDPSASEIMTIADAVFAKVKTRHVVVLAPESQAKKFLSEMKNRNPQKFTQLIFFGSWNPRAIEGLEVNAYTTSLQSPSNYDTDVNSFYLHLDNLKPGENSKNRKWYEEYFRSKVGCNSLNCDYTNKTILGKYQKSPHVPYILAAVKAVIQGVKNGATKACTSGDLCSNYLNVNNRGQQIYTGIINTTDLSVPYFQTSGSMKGDASNSLSNLKILLYDASKSESIEVATYNPSSGLQLEKTITAYSSSCPSSPCLECNELPVTTTSTASPTSRVTVSTTTDPTEGGKYALLRFPYNEEMTGIFPPSGSRDLYDTRFKTGQRWIIALGVLAGLGVLAVLIFEVYILYKLLGTRIGRQWRTMWLGQLLLLGIFLSYLTLFAFIVIPTDVTCGITRFGVGFCYSILFAVLLVKLMVLLTSKSSDSILADMESPNYLKGIYQFLMFMFAVGVQVVINVQWLIQVPPYAVKVTANYGGEEWICNHFTWQASMGWNDMQNFVRTPFENHLLSLLYIMFLILMTTIVAMKAHGIITNHRESVFIGIAAGFSIPVWIAWGLVGGLNRDNAYAHEYGDACIAFGLFATATLCLFALFLPKVRQLVNMGVEGIYLEDDRDTYYAGSVVMAPPSYKSRPSSMIYVNSGEYSNPVVIGNGDPNHLKHPGSMYSGHSAPVYTKRNDLGGSRVLRVTGDLTGKHPTERRRPVSEIGYSGYAGSYRKTRSESGGTLRKSRSEPYFHLEMERVSTTN</sequence>
<name>K1QQK5_MAGGI</name>
<dbReference type="PRINTS" id="PR00248">
    <property type="entry name" value="GPCRMGR"/>
</dbReference>
<organism evidence="8">
    <name type="scientific">Magallana gigas</name>
    <name type="common">Pacific oyster</name>
    <name type="synonym">Crassostrea gigas</name>
    <dbReference type="NCBI Taxonomy" id="29159"/>
    <lineage>
        <taxon>Eukaryota</taxon>
        <taxon>Metazoa</taxon>
        <taxon>Spiralia</taxon>
        <taxon>Lophotrochozoa</taxon>
        <taxon>Mollusca</taxon>
        <taxon>Bivalvia</taxon>
        <taxon>Autobranchia</taxon>
        <taxon>Pteriomorphia</taxon>
        <taxon>Ostreida</taxon>
        <taxon>Ostreoidea</taxon>
        <taxon>Ostreidae</taxon>
        <taxon>Magallana</taxon>
    </lineage>
</organism>
<dbReference type="InterPro" id="IPR028082">
    <property type="entry name" value="Peripla_BP_I"/>
</dbReference>
<dbReference type="InParanoid" id="K1QQK5"/>
<keyword evidence="6" id="KW-0325">Glycoprotein</keyword>
<dbReference type="Pfam" id="PF00003">
    <property type="entry name" value="7tm_3"/>
    <property type="match status" value="1"/>
</dbReference>
<feature type="domain" description="G-protein coupled receptors family 3 profile" evidence="7">
    <location>
        <begin position="537"/>
        <end position="771"/>
    </location>
</feature>
<dbReference type="InterPro" id="IPR017978">
    <property type="entry name" value="GPCR_3_C"/>
</dbReference>
<protein>
    <submittedName>
        <fullName evidence="8">Metabotropic glutamate receptor 2</fullName>
    </submittedName>
</protein>
<dbReference type="PANTHER" id="PTHR24060">
    <property type="entry name" value="METABOTROPIC GLUTAMATE RECEPTOR"/>
    <property type="match status" value="1"/>
</dbReference>
<evidence type="ECO:0000256" key="4">
    <source>
        <dbReference type="ARBA" id="ARBA00023136"/>
    </source>
</evidence>
<evidence type="ECO:0000256" key="5">
    <source>
        <dbReference type="ARBA" id="ARBA00023170"/>
    </source>
</evidence>